<name>A0A3S4K7G6_SALET</name>
<dbReference type="Gene3D" id="1.10.530.10">
    <property type="match status" value="1"/>
</dbReference>
<reference evidence="2 3" key="1">
    <citation type="submission" date="2018-12" db="EMBL/GenBank/DDBJ databases">
        <authorList>
            <consortium name="Pathogen Informatics"/>
        </authorList>
    </citation>
    <scope>NUCLEOTIDE SEQUENCE [LARGE SCALE GENOMIC DNA]</scope>
    <source>
        <strain evidence="2 3">NCTC6754</strain>
    </source>
</reference>
<proteinExistence type="predicted"/>
<dbReference type="EMBL" id="LR134190">
    <property type="protein sequence ID" value="VEB55073.1"/>
    <property type="molecule type" value="Genomic_DNA"/>
</dbReference>
<protein>
    <submittedName>
        <fullName evidence="2">Invasion protein IagB</fullName>
    </submittedName>
</protein>
<feature type="domain" description="Transglycosylase SLT" evidence="1">
    <location>
        <begin position="20"/>
        <end position="134"/>
    </location>
</feature>
<dbReference type="Proteomes" id="UP000269208">
    <property type="component" value="Chromosome"/>
</dbReference>
<evidence type="ECO:0000313" key="2">
    <source>
        <dbReference type="EMBL" id="VEB55073.1"/>
    </source>
</evidence>
<gene>
    <name evidence="2" type="ORF">NCTC6754_03622</name>
</gene>
<dbReference type="Pfam" id="PF01464">
    <property type="entry name" value="SLT"/>
    <property type="match status" value="1"/>
</dbReference>
<dbReference type="CDD" id="cd13400">
    <property type="entry name" value="LT_IagB-like"/>
    <property type="match status" value="1"/>
</dbReference>
<organism evidence="2 3">
    <name type="scientific">Salmonella enterica I</name>
    <dbReference type="NCBI Taxonomy" id="59201"/>
    <lineage>
        <taxon>Bacteria</taxon>
        <taxon>Pseudomonadati</taxon>
        <taxon>Pseudomonadota</taxon>
        <taxon>Gammaproteobacteria</taxon>
        <taxon>Enterobacterales</taxon>
        <taxon>Enterobacteriaceae</taxon>
        <taxon>Salmonella</taxon>
    </lineage>
</organism>
<dbReference type="InterPro" id="IPR023346">
    <property type="entry name" value="Lysozyme-like_dom_sf"/>
</dbReference>
<evidence type="ECO:0000259" key="1">
    <source>
        <dbReference type="Pfam" id="PF01464"/>
    </source>
</evidence>
<dbReference type="AlphaFoldDB" id="A0A3S4K7G6"/>
<accession>A0A3S4K7G6</accession>
<sequence length="165" mass="19050">MHYFFIIVIWLLSINTAWADCWLQAEKMFNIESELLYAIAQQESAMKPGAIGHNRDGSTDLGLMQINSFHMKRLKKMGISEKQLLQDPCISVIVGASILSDMMKIYGYSWEAVGAYNAGTSPKRSDIRKRYAKKNLGELQKIKRNVSRREKQKTFYRVKQIIIQK</sequence>
<dbReference type="InterPro" id="IPR008258">
    <property type="entry name" value="Transglycosylase_SLT_dom_1"/>
</dbReference>
<evidence type="ECO:0000313" key="3">
    <source>
        <dbReference type="Proteomes" id="UP000269208"/>
    </source>
</evidence>
<dbReference type="SUPFAM" id="SSF53955">
    <property type="entry name" value="Lysozyme-like"/>
    <property type="match status" value="1"/>
</dbReference>
<dbReference type="NCBIfam" id="NF011856">
    <property type="entry name" value="PRK15328.1"/>
    <property type="match status" value="1"/>
</dbReference>